<organism evidence="5 6">
    <name type="scientific">Thamnocephalis sphaerospora</name>
    <dbReference type="NCBI Taxonomy" id="78915"/>
    <lineage>
        <taxon>Eukaryota</taxon>
        <taxon>Fungi</taxon>
        <taxon>Fungi incertae sedis</taxon>
        <taxon>Zoopagomycota</taxon>
        <taxon>Zoopagomycotina</taxon>
        <taxon>Zoopagomycetes</taxon>
        <taxon>Zoopagales</taxon>
        <taxon>Sigmoideomycetaceae</taxon>
        <taxon>Thamnocephalis</taxon>
    </lineage>
</organism>
<dbReference type="InterPro" id="IPR023214">
    <property type="entry name" value="HAD_sf"/>
</dbReference>
<dbReference type="InterPro" id="IPR008380">
    <property type="entry name" value="HAD-SF_hydro_IG_5-nucl"/>
</dbReference>
<evidence type="ECO:0000256" key="3">
    <source>
        <dbReference type="ARBA" id="ARBA00022801"/>
    </source>
</evidence>
<dbReference type="Proteomes" id="UP000271241">
    <property type="component" value="Unassembled WGS sequence"/>
</dbReference>
<dbReference type="Gene3D" id="3.40.50.1000">
    <property type="entry name" value="HAD superfamily/HAD-like"/>
    <property type="match status" value="1"/>
</dbReference>
<dbReference type="AlphaFoldDB" id="A0A4P9XGE5"/>
<accession>A0A4P9XGE5</accession>
<keyword evidence="4" id="KW-0460">Magnesium</keyword>
<evidence type="ECO:0000256" key="4">
    <source>
        <dbReference type="ARBA" id="ARBA00022842"/>
    </source>
</evidence>
<evidence type="ECO:0000256" key="2">
    <source>
        <dbReference type="ARBA" id="ARBA00022723"/>
    </source>
</evidence>
<dbReference type="OrthoDB" id="8062037at2759"/>
<comment type="similarity">
    <text evidence="1">Belongs to the 5'(3')-deoxyribonucleotidase family.</text>
</comment>
<dbReference type="Pfam" id="PF05761">
    <property type="entry name" value="5_nucleotid"/>
    <property type="match status" value="1"/>
</dbReference>
<proteinExistence type="inferred from homology"/>
<keyword evidence="3 5" id="KW-0378">Hydrolase</keyword>
<evidence type="ECO:0000313" key="5">
    <source>
        <dbReference type="EMBL" id="RKP04687.1"/>
    </source>
</evidence>
<dbReference type="PANTHER" id="PTHR12103:SF12">
    <property type="entry name" value="FI20020P1"/>
    <property type="match status" value="1"/>
</dbReference>
<dbReference type="SUPFAM" id="SSF56784">
    <property type="entry name" value="HAD-like"/>
    <property type="match status" value="1"/>
</dbReference>
<sequence>YDPLFAVRGLHYDGHTGYLMKLDAYGNVQRDTVHYGRREVEVPLAVPGVDSGDHIPRGVVKGRMRQLLDLFSIPNACLLADVIQYFVDRGISFHPQHLADDVRLVSEMLHGGTGIGMGPLHRTILRDLEQYLEPNPQLTEYLERLSAHDRRLFLLTNSGFEFVDRGLSYITGRADWRDLFDVCIVNAAKPEFYRGRRPFQRYEEGYTWSTVGGFKRGEVYSGGNITDFCNWTGWTGGSVIYIGDSIYSDLGAIISELSREIEIQRSYAFRSNIASFVQLEQLLKCTQRSHLEHHREQLLQWRKERKETSHVLKKLFNPQFGSVFRTMVNPTMFADKIRAYADLYTASLENLGGYPIDHVFYPERIQLPHEQPFFAEQACGANDGGV</sequence>
<dbReference type="InterPro" id="IPR036412">
    <property type="entry name" value="HAD-like_sf"/>
</dbReference>
<name>A0A4P9XGE5_9FUNG</name>
<dbReference type="GO" id="GO:0046872">
    <property type="term" value="F:metal ion binding"/>
    <property type="evidence" value="ECO:0007669"/>
    <property type="project" value="UniProtKB-KW"/>
</dbReference>
<protein>
    <submittedName>
        <fullName evidence="5">HAD-superfamily hydrolase</fullName>
    </submittedName>
</protein>
<dbReference type="PANTHER" id="PTHR12103">
    <property type="entry name" value="5'-NUCLEOTIDASE DOMAIN-CONTAINING"/>
    <property type="match status" value="1"/>
</dbReference>
<dbReference type="EMBL" id="KZ993530">
    <property type="protein sequence ID" value="RKP04687.1"/>
    <property type="molecule type" value="Genomic_DNA"/>
</dbReference>
<evidence type="ECO:0000256" key="1">
    <source>
        <dbReference type="ARBA" id="ARBA00009589"/>
    </source>
</evidence>
<evidence type="ECO:0000313" key="6">
    <source>
        <dbReference type="Proteomes" id="UP000271241"/>
    </source>
</evidence>
<reference evidence="6" key="1">
    <citation type="journal article" date="2018" name="Nat. Microbiol.">
        <title>Leveraging single-cell genomics to expand the fungal tree of life.</title>
        <authorList>
            <person name="Ahrendt S.R."/>
            <person name="Quandt C.A."/>
            <person name="Ciobanu D."/>
            <person name="Clum A."/>
            <person name="Salamov A."/>
            <person name="Andreopoulos B."/>
            <person name="Cheng J.F."/>
            <person name="Woyke T."/>
            <person name="Pelin A."/>
            <person name="Henrissat B."/>
            <person name="Reynolds N.K."/>
            <person name="Benny G.L."/>
            <person name="Smith M.E."/>
            <person name="James T.Y."/>
            <person name="Grigoriev I.V."/>
        </authorList>
    </citation>
    <scope>NUCLEOTIDE SEQUENCE [LARGE SCALE GENOMIC DNA]</scope>
    <source>
        <strain evidence="6">RSA 1356</strain>
    </source>
</reference>
<feature type="non-terminal residue" evidence="5">
    <location>
        <position position="1"/>
    </location>
</feature>
<gene>
    <name evidence="5" type="ORF">THASP1DRAFT_20854</name>
</gene>
<dbReference type="GO" id="GO:0008253">
    <property type="term" value="F:5'-nucleotidase activity"/>
    <property type="evidence" value="ECO:0007669"/>
    <property type="project" value="TreeGrafter"/>
</dbReference>
<keyword evidence="6" id="KW-1185">Reference proteome</keyword>
<keyword evidence="2" id="KW-0479">Metal-binding</keyword>